<evidence type="ECO:0000256" key="1">
    <source>
        <dbReference type="SAM" id="MobiDB-lite"/>
    </source>
</evidence>
<evidence type="ECO:0000313" key="3">
    <source>
        <dbReference type="Proteomes" id="UP000594454"/>
    </source>
</evidence>
<organism evidence="2 3">
    <name type="scientific">Hermetia illucens</name>
    <name type="common">Black soldier fly</name>
    <dbReference type="NCBI Taxonomy" id="343691"/>
    <lineage>
        <taxon>Eukaryota</taxon>
        <taxon>Metazoa</taxon>
        <taxon>Ecdysozoa</taxon>
        <taxon>Arthropoda</taxon>
        <taxon>Hexapoda</taxon>
        <taxon>Insecta</taxon>
        <taxon>Pterygota</taxon>
        <taxon>Neoptera</taxon>
        <taxon>Endopterygota</taxon>
        <taxon>Diptera</taxon>
        <taxon>Brachycera</taxon>
        <taxon>Stratiomyomorpha</taxon>
        <taxon>Stratiomyidae</taxon>
        <taxon>Hermetiinae</taxon>
        <taxon>Hermetia</taxon>
    </lineage>
</organism>
<evidence type="ECO:0000313" key="2">
    <source>
        <dbReference type="EMBL" id="CAD7078617.1"/>
    </source>
</evidence>
<name>A0A7R8UD68_HERIL</name>
<dbReference type="EMBL" id="LR899009">
    <property type="protein sequence ID" value="CAD7078617.1"/>
    <property type="molecule type" value="Genomic_DNA"/>
</dbReference>
<gene>
    <name evidence="2" type="ORF">HERILL_LOCUS1874</name>
</gene>
<feature type="compositionally biased region" description="Polar residues" evidence="1">
    <location>
        <begin position="345"/>
        <end position="356"/>
    </location>
</feature>
<protein>
    <submittedName>
        <fullName evidence="2">Uncharacterized protein</fullName>
    </submittedName>
</protein>
<feature type="region of interest" description="Disordered" evidence="1">
    <location>
        <begin position="339"/>
        <end position="368"/>
    </location>
</feature>
<dbReference type="Gene3D" id="2.40.70.10">
    <property type="entry name" value="Acid Proteases"/>
    <property type="match status" value="1"/>
</dbReference>
<keyword evidence="3" id="KW-1185">Reference proteome</keyword>
<dbReference type="InterPro" id="IPR021109">
    <property type="entry name" value="Peptidase_aspartic_dom_sf"/>
</dbReference>
<dbReference type="InParanoid" id="A0A7R8UD68"/>
<dbReference type="AlphaFoldDB" id="A0A7R8UD68"/>
<proteinExistence type="predicted"/>
<dbReference type="Proteomes" id="UP000594454">
    <property type="component" value="Chromosome 1"/>
</dbReference>
<accession>A0A7R8UD68</accession>
<reference evidence="2 3" key="1">
    <citation type="submission" date="2020-11" db="EMBL/GenBank/DDBJ databases">
        <authorList>
            <person name="Wallbank WR R."/>
            <person name="Pardo Diaz C."/>
            <person name="Kozak K."/>
            <person name="Martin S."/>
            <person name="Jiggins C."/>
            <person name="Moest M."/>
            <person name="Warren A I."/>
            <person name="Generalovic N T."/>
            <person name="Byers J.R.P. K."/>
            <person name="Montejo-Kovacevich G."/>
            <person name="Yen C E."/>
        </authorList>
    </citation>
    <scope>NUCLEOTIDE SEQUENCE [LARGE SCALE GENOMIC DNA]</scope>
</reference>
<sequence length="368" mass="42606">MKVEGVQYRTISGIQQVEFETITKTPPEIGIRELTKWRLADLSNRTFDAIIGANILNPTGAVIDYNSKTVKFGNNTIPFLTNEEVEIKYEDVNLMEPVEKVEIKSKHLNSEEKTPDKAINFLKIRLQPGTVAIYSEVDGHEYNKLQQIILEGFGNTVTKFSKVTQIVKEMTNEEDLIDRIKYYHEKETAHAGLKNQIYYPNLHKYIHRYINACQVYNETIQEKMRLIPVRKNMKTTSECFYEALEFYNRQVYTTTQERSIDVEQGRVDKQKVHNKILTNKERTIKKTNLDREKFEELRSQVFIKNPKAERNKLAPKFKKAKYNSNIAKVNIKRPKKDIIIPGQHKNGTNDPATNKPTILDANGGHSNG</sequence>